<evidence type="ECO:0000313" key="1">
    <source>
        <dbReference type="EMBL" id="RWQ99558.1"/>
    </source>
</evidence>
<dbReference type="AlphaFoldDB" id="A0A443I644"/>
<dbReference type="Proteomes" id="UP000283841">
    <property type="component" value="Unassembled WGS sequence"/>
</dbReference>
<sequence>MAQPTVPKYMADAPMRAYLAEVTGDVYEERIDQTWLNILRYYFPRKDFGLERESYPDDPKVSKKKLNVCVTNVRQGRLQKVFFIESKRFPHKAENNADWAQSYRWSVHTGQLEDYILRARRSSGYRQTVYGLLAIGDHARFYQMRMTGGSEKLTPYTDGGLGGQPLTTPLNINTDGPEIERILDAISATIRDGDNDF</sequence>
<organism evidence="1 2">
    <name type="scientific">Byssochlamys spectabilis</name>
    <name type="common">Paecilomyces variotii</name>
    <dbReference type="NCBI Taxonomy" id="264951"/>
    <lineage>
        <taxon>Eukaryota</taxon>
        <taxon>Fungi</taxon>
        <taxon>Dikarya</taxon>
        <taxon>Ascomycota</taxon>
        <taxon>Pezizomycotina</taxon>
        <taxon>Eurotiomycetes</taxon>
        <taxon>Eurotiomycetidae</taxon>
        <taxon>Eurotiales</taxon>
        <taxon>Thermoascaceae</taxon>
        <taxon>Paecilomyces</taxon>
    </lineage>
</organism>
<proteinExistence type="predicted"/>
<reference evidence="1 2" key="1">
    <citation type="journal article" date="2018" name="Front. Microbiol.">
        <title>Genomic and genetic insights into a cosmopolitan fungus, Paecilomyces variotii (Eurotiales).</title>
        <authorList>
            <person name="Urquhart A.S."/>
            <person name="Mondo S.J."/>
            <person name="Makela M.R."/>
            <person name="Hane J.K."/>
            <person name="Wiebenga A."/>
            <person name="He G."/>
            <person name="Mihaltcheva S."/>
            <person name="Pangilinan J."/>
            <person name="Lipzen A."/>
            <person name="Barry K."/>
            <person name="de Vries R.P."/>
            <person name="Grigoriev I.V."/>
            <person name="Idnurm A."/>
        </authorList>
    </citation>
    <scope>NUCLEOTIDE SEQUENCE [LARGE SCALE GENOMIC DNA]</scope>
    <source>
        <strain evidence="1 2">CBS 101075</strain>
    </source>
</reference>
<dbReference type="GeneID" id="39602855"/>
<evidence type="ECO:0000313" key="2">
    <source>
        <dbReference type="Proteomes" id="UP000283841"/>
    </source>
</evidence>
<dbReference type="RefSeq" id="XP_028489203.1">
    <property type="nucleotide sequence ID" value="XM_028633578.1"/>
</dbReference>
<name>A0A443I644_BYSSP</name>
<dbReference type="VEuPathDB" id="FungiDB:C8Q69DRAFT_524194"/>
<dbReference type="EMBL" id="RCNU01000001">
    <property type="protein sequence ID" value="RWQ99558.1"/>
    <property type="molecule type" value="Genomic_DNA"/>
</dbReference>
<keyword evidence="2" id="KW-1185">Reference proteome</keyword>
<gene>
    <name evidence="1" type="ORF">C8Q69DRAFT_524194</name>
</gene>
<comment type="caution">
    <text evidence="1">The sequence shown here is derived from an EMBL/GenBank/DDBJ whole genome shotgun (WGS) entry which is preliminary data.</text>
</comment>
<dbReference type="STRING" id="264951.A0A443I644"/>
<accession>A0A443I644</accession>
<protein>
    <submittedName>
        <fullName evidence="1">Uncharacterized protein</fullName>
    </submittedName>
</protein>